<evidence type="ECO:0000313" key="2">
    <source>
        <dbReference type="EMBL" id="MBB3901852.1"/>
    </source>
</evidence>
<dbReference type="RefSeq" id="WP_183503098.1">
    <property type="nucleotide sequence ID" value="NZ_BSPG01000004.1"/>
</dbReference>
<sequence length="66" mass="7352">MSDHEKPPEEKLPEINAMLAEWTARSADDSAMLLERLKGMGYDVAGKSEDEIAEILKKPPTRPASR</sequence>
<evidence type="ECO:0000313" key="3">
    <source>
        <dbReference type="Proteomes" id="UP000517759"/>
    </source>
</evidence>
<dbReference type="EMBL" id="BSPG01000004">
    <property type="protein sequence ID" value="GLS43231.1"/>
    <property type="molecule type" value="Genomic_DNA"/>
</dbReference>
<reference evidence="2 3" key="3">
    <citation type="submission" date="2020-08" db="EMBL/GenBank/DDBJ databases">
        <title>Genomic Encyclopedia of Type Strains, Phase IV (KMG-IV): sequencing the most valuable type-strain genomes for metagenomic binning, comparative biology and taxonomic classification.</title>
        <authorList>
            <person name="Goeker M."/>
        </authorList>
    </citation>
    <scope>NUCLEOTIDE SEQUENCE [LARGE SCALE GENOMIC DNA]</scope>
    <source>
        <strain evidence="2 3">DSM 24105</strain>
    </source>
</reference>
<gene>
    <name evidence="1" type="ORF">GCM10007884_12160</name>
    <name evidence="2" type="ORF">GGR33_001338</name>
</gene>
<reference evidence="1" key="1">
    <citation type="journal article" date="2014" name="Int. J. Syst. Evol. Microbiol.">
        <title>Complete genome of a new Firmicutes species belonging to the dominant human colonic microbiota ('Ruminococcus bicirculans') reveals two chromosomes and a selective capacity to utilize plant glucans.</title>
        <authorList>
            <consortium name="NISC Comparative Sequencing Program"/>
            <person name="Wegmann U."/>
            <person name="Louis P."/>
            <person name="Goesmann A."/>
            <person name="Henrissat B."/>
            <person name="Duncan S.H."/>
            <person name="Flint H.J."/>
        </authorList>
    </citation>
    <scope>NUCLEOTIDE SEQUENCE</scope>
    <source>
        <strain evidence="1">NBRC 107710</strain>
    </source>
</reference>
<dbReference type="AlphaFoldDB" id="A0A7W6F5Z5"/>
<name>A0A7W6F5Z5_9HYPH</name>
<proteinExistence type="predicted"/>
<reference evidence="1" key="4">
    <citation type="submission" date="2023-01" db="EMBL/GenBank/DDBJ databases">
        <title>Draft genome sequence of Methylobacterium brachythecii strain NBRC 107710.</title>
        <authorList>
            <person name="Sun Q."/>
            <person name="Mori K."/>
        </authorList>
    </citation>
    <scope>NUCLEOTIDE SEQUENCE</scope>
    <source>
        <strain evidence="1">NBRC 107710</strain>
    </source>
</reference>
<protein>
    <submittedName>
        <fullName evidence="2">Uncharacterized protein</fullName>
    </submittedName>
</protein>
<comment type="caution">
    <text evidence="2">The sequence shown here is derived from an EMBL/GenBank/DDBJ whole genome shotgun (WGS) entry which is preliminary data.</text>
</comment>
<evidence type="ECO:0000313" key="1">
    <source>
        <dbReference type="EMBL" id="GLS43231.1"/>
    </source>
</evidence>
<evidence type="ECO:0000313" key="4">
    <source>
        <dbReference type="Proteomes" id="UP001156881"/>
    </source>
</evidence>
<organism evidence="2 3">
    <name type="scientific">Methylobacterium brachythecii</name>
    <dbReference type="NCBI Taxonomy" id="1176177"/>
    <lineage>
        <taxon>Bacteria</taxon>
        <taxon>Pseudomonadati</taxon>
        <taxon>Pseudomonadota</taxon>
        <taxon>Alphaproteobacteria</taxon>
        <taxon>Hyphomicrobiales</taxon>
        <taxon>Methylobacteriaceae</taxon>
        <taxon>Methylobacterium</taxon>
    </lineage>
</organism>
<dbReference type="EMBL" id="JACIDN010000002">
    <property type="protein sequence ID" value="MBB3901852.1"/>
    <property type="molecule type" value="Genomic_DNA"/>
</dbReference>
<accession>A0A7W6F5Z5</accession>
<keyword evidence="4" id="KW-1185">Reference proteome</keyword>
<reference evidence="4" key="2">
    <citation type="journal article" date="2019" name="Int. J. Syst. Evol. Microbiol.">
        <title>The Global Catalogue of Microorganisms (GCM) 10K type strain sequencing project: providing services to taxonomists for standard genome sequencing and annotation.</title>
        <authorList>
            <consortium name="The Broad Institute Genomics Platform"/>
            <consortium name="The Broad Institute Genome Sequencing Center for Infectious Disease"/>
            <person name="Wu L."/>
            <person name="Ma J."/>
        </authorList>
    </citation>
    <scope>NUCLEOTIDE SEQUENCE [LARGE SCALE GENOMIC DNA]</scope>
    <source>
        <strain evidence="4">NBRC 107710</strain>
    </source>
</reference>
<dbReference type="Proteomes" id="UP000517759">
    <property type="component" value="Unassembled WGS sequence"/>
</dbReference>
<dbReference type="Proteomes" id="UP001156881">
    <property type="component" value="Unassembled WGS sequence"/>
</dbReference>